<accession>A0A9K3M495</accession>
<dbReference type="AlphaFoldDB" id="A0A9K3M495"/>
<keyword evidence="3" id="KW-1185">Reference proteome</keyword>
<evidence type="ECO:0000313" key="3">
    <source>
        <dbReference type="Proteomes" id="UP000693970"/>
    </source>
</evidence>
<comment type="caution">
    <text evidence="2">The sequence shown here is derived from an EMBL/GenBank/DDBJ whole genome shotgun (WGS) entry which is preliminary data.</text>
</comment>
<evidence type="ECO:0000313" key="2">
    <source>
        <dbReference type="EMBL" id="KAG7373742.1"/>
    </source>
</evidence>
<evidence type="ECO:0000256" key="1">
    <source>
        <dbReference type="SAM" id="MobiDB-lite"/>
    </source>
</evidence>
<gene>
    <name evidence="2" type="ORF">IV203_012837</name>
</gene>
<sequence length="278" mass="30494">MDKKKGVVREGTKDGDPQAQVQPSLESRTVIGMTSPLEMLRKAYLQAINDEPCSPIECISSYQKVDDSTLHHVSNTSSCSGSCSSFQSLEVDDLSLSEASEGDDGTVKRSNKSKPSINQIVGVSTAVSHSNQIVEVSTAAALPHCDLSCKDMGTWGVEETVQRLQSPVEERGEIVLLTLTSHPFRIIHVSACNLQKDLIGIPLFTCLKSSETKSNLFSLTPVLVTQGRIFCRFLGRSDYNKARVIRVVRRTKQGTMGLVYYAVVVSCLEKCHKEKVVR</sequence>
<reference evidence="2" key="1">
    <citation type="journal article" date="2021" name="Sci. Rep.">
        <title>Diploid genomic architecture of Nitzschia inconspicua, an elite biomass production diatom.</title>
        <authorList>
            <person name="Oliver A."/>
            <person name="Podell S."/>
            <person name="Pinowska A."/>
            <person name="Traller J.C."/>
            <person name="Smith S.R."/>
            <person name="McClure R."/>
            <person name="Beliaev A."/>
            <person name="Bohutskyi P."/>
            <person name="Hill E.A."/>
            <person name="Rabines A."/>
            <person name="Zheng H."/>
            <person name="Allen L.Z."/>
            <person name="Kuo A."/>
            <person name="Grigoriev I.V."/>
            <person name="Allen A.E."/>
            <person name="Hazlebeck D."/>
            <person name="Allen E.E."/>
        </authorList>
    </citation>
    <scope>NUCLEOTIDE SEQUENCE</scope>
    <source>
        <strain evidence="2">Hildebrandi</strain>
    </source>
</reference>
<feature type="compositionally biased region" description="Basic and acidic residues" evidence="1">
    <location>
        <begin position="1"/>
        <end position="16"/>
    </location>
</feature>
<protein>
    <submittedName>
        <fullName evidence="2">Uncharacterized protein</fullName>
    </submittedName>
</protein>
<name>A0A9K3M495_9STRA</name>
<dbReference type="Proteomes" id="UP000693970">
    <property type="component" value="Unassembled WGS sequence"/>
</dbReference>
<dbReference type="EMBL" id="JAGRRH010000001">
    <property type="protein sequence ID" value="KAG7373742.1"/>
    <property type="molecule type" value="Genomic_DNA"/>
</dbReference>
<organism evidence="2 3">
    <name type="scientific">Nitzschia inconspicua</name>
    <dbReference type="NCBI Taxonomy" id="303405"/>
    <lineage>
        <taxon>Eukaryota</taxon>
        <taxon>Sar</taxon>
        <taxon>Stramenopiles</taxon>
        <taxon>Ochrophyta</taxon>
        <taxon>Bacillariophyta</taxon>
        <taxon>Bacillariophyceae</taxon>
        <taxon>Bacillariophycidae</taxon>
        <taxon>Bacillariales</taxon>
        <taxon>Bacillariaceae</taxon>
        <taxon>Nitzschia</taxon>
    </lineage>
</organism>
<proteinExistence type="predicted"/>
<feature type="region of interest" description="Disordered" evidence="1">
    <location>
        <begin position="1"/>
        <end position="30"/>
    </location>
</feature>
<reference evidence="2" key="2">
    <citation type="submission" date="2021-04" db="EMBL/GenBank/DDBJ databases">
        <authorList>
            <person name="Podell S."/>
        </authorList>
    </citation>
    <scope>NUCLEOTIDE SEQUENCE</scope>
    <source>
        <strain evidence="2">Hildebrandi</strain>
    </source>
</reference>